<dbReference type="AlphaFoldDB" id="A0A8C2GER8"/>
<keyword evidence="2" id="KW-0963">Cytoplasm</keyword>
<dbReference type="Pfam" id="PF06818">
    <property type="entry name" value="Fez1"/>
    <property type="match status" value="1"/>
</dbReference>
<dbReference type="PANTHER" id="PTHR19354:SF6">
    <property type="entry name" value="ZIPPER PUTATIVE TUMOR SUPPRESSOR 3-RELATED"/>
    <property type="match status" value="1"/>
</dbReference>
<dbReference type="GO" id="GO:0043197">
    <property type="term" value="C:dendritic spine"/>
    <property type="evidence" value="ECO:0007669"/>
    <property type="project" value="TreeGrafter"/>
</dbReference>
<dbReference type="InterPro" id="IPR045329">
    <property type="entry name" value="LZTS"/>
</dbReference>
<feature type="coiled-coil region" evidence="4">
    <location>
        <begin position="164"/>
        <end position="216"/>
    </location>
</feature>
<sequence>KKSIFHSMQNLVCPLQTSSGTAGPGSGGEKGGPNQDSPGTHGGAGRAGQGSLSDSGRNSLTSLPTYTGSSYGPASDSGRSSSGKSSSSYQRLSHLSDAPAPLRPSPSSDDVIQDLEERLWEREQEVSEVTELCEFISIVYVFEEKQRVWEREMEELRQNYAGRLQQVTRRAQRTQQALQAQIARLQQDKRRLQDEMTLLLAQREELEKKCLDFRKEQADILPRLEETKWEVRDTHITDGVLHLLSPPETPTSLPALPAPDTLLTLQSDDSKVQWQESGDLRQQLERLQGELRLERQQRERQAVTFTQERQTWHDEKERVLKYQAQLQLSYVEMLQKNQALEERVDKLGAQIATPSLPEAPEVSRQAENTQGIHGPFQLCVFTGARV</sequence>
<dbReference type="PANTHER" id="PTHR19354">
    <property type="entry name" value="ZIPPER PUTATIVE TUMOR SUPPRESSOR 2 HOMOLOG-LIKE PROTEIN-RELATED"/>
    <property type="match status" value="1"/>
</dbReference>
<proteinExistence type="predicted"/>
<organism evidence="6 7">
    <name type="scientific">Cyprinus carpio</name>
    <name type="common">Common carp</name>
    <dbReference type="NCBI Taxonomy" id="7962"/>
    <lineage>
        <taxon>Eukaryota</taxon>
        <taxon>Metazoa</taxon>
        <taxon>Chordata</taxon>
        <taxon>Craniata</taxon>
        <taxon>Vertebrata</taxon>
        <taxon>Euteleostomi</taxon>
        <taxon>Actinopterygii</taxon>
        <taxon>Neopterygii</taxon>
        <taxon>Teleostei</taxon>
        <taxon>Ostariophysi</taxon>
        <taxon>Cypriniformes</taxon>
        <taxon>Cyprinidae</taxon>
        <taxon>Cyprininae</taxon>
        <taxon>Cyprinus</taxon>
    </lineage>
</organism>
<feature type="coiled-coil region" evidence="4">
    <location>
        <begin position="277"/>
        <end position="350"/>
    </location>
</feature>
<feature type="compositionally biased region" description="Gly residues" evidence="5">
    <location>
        <begin position="22"/>
        <end position="31"/>
    </location>
</feature>
<dbReference type="GO" id="GO:0061001">
    <property type="term" value="P:regulation of dendritic spine morphogenesis"/>
    <property type="evidence" value="ECO:0007669"/>
    <property type="project" value="TreeGrafter"/>
</dbReference>
<protein>
    <submittedName>
        <fullName evidence="6">Leucine zipper, putative tumor suppressor family member 3a</fullName>
    </submittedName>
</protein>
<name>A0A8C2GER8_CYPCA</name>
<evidence type="ECO:0000313" key="7">
    <source>
        <dbReference type="Proteomes" id="UP000694701"/>
    </source>
</evidence>
<evidence type="ECO:0000256" key="1">
    <source>
        <dbReference type="ARBA" id="ARBA00004496"/>
    </source>
</evidence>
<evidence type="ECO:0000313" key="6">
    <source>
        <dbReference type="Ensembl" id="ENSCCRP00020067010.1"/>
    </source>
</evidence>
<evidence type="ECO:0000256" key="3">
    <source>
        <dbReference type="ARBA" id="ARBA00023054"/>
    </source>
</evidence>
<dbReference type="Proteomes" id="UP000694701">
    <property type="component" value="Unplaced"/>
</dbReference>
<feature type="compositionally biased region" description="Low complexity" evidence="5">
    <location>
        <begin position="69"/>
        <end position="96"/>
    </location>
</feature>
<dbReference type="Ensembl" id="ENSCCRT00020073704.1">
    <property type="protein sequence ID" value="ENSCCRP00020067010.1"/>
    <property type="gene ID" value="ENSCCRG00020031455.1"/>
</dbReference>
<feature type="region of interest" description="Disordered" evidence="5">
    <location>
        <begin position="1"/>
        <end position="109"/>
    </location>
</feature>
<evidence type="ECO:0000256" key="5">
    <source>
        <dbReference type="SAM" id="MobiDB-lite"/>
    </source>
</evidence>
<evidence type="ECO:0000256" key="2">
    <source>
        <dbReference type="ARBA" id="ARBA00022490"/>
    </source>
</evidence>
<keyword evidence="3 4" id="KW-0175">Coiled coil</keyword>
<reference evidence="6" key="1">
    <citation type="submission" date="2025-08" db="UniProtKB">
        <authorList>
            <consortium name="Ensembl"/>
        </authorList>
    </citation>
    <scope>IDENTIFICATION</scope>
</reference>
<dbReference type="GO" id="GO:0005737">
    <property type="term" value="C:cytoplasm"/>
    <property type="evidence" value="ECO:0007669"/>
    <property type="project" value="UniProtKB-SubCell"/>
</dbReference>
<comment type="subcellular location">
    <subcellularLocation>
        <location evidence="1">Cytoplasm</location>
    </subcellularLocation>
</comment>
<feature type="compositionally biased region" description="Polar residues" evidence="5">
    <location>
        <begin position="51"/>
        <end position="68"/>
    </location>
</feature>
<accession>A0A8C2GER8</accession>
<feature type="compositionally biased region" description="Polar residues" evidence="5">
    <location>
        <begin position="1"/>
        <end position="10"/>
    </location>
</feature>
<evidence type="ECO:0000256" key="4">
    <source>
        <dbReference type="SAM" id="Coils"/>
    </source>
</evidence>